<dbReference type="OrthoDB" id="9998960at2"/>
<evidence type="ECO:0000313" key="1">
    <source>
        <dbReference type="EMBL" id="SEG13025.1"/>
    </source>
</evidence>
<dbReference type="Proteomes" id="UP000236753">
    <property type="component" value="Unassembled WGS sequence"/>
</dbReference>
<gene>
    <name evidence="1" type="ORF">SAMN05216334_12925</name>
</gene>
<evidence type="ECO:0008006" key="3">
    <source>
        <dbReference type="Google" id="ProtNLM"/>
    </source>
</evidence>
<name>A0A1H5XND3_9PROT</name>
<dbReference type="AlphaFoldDB" id="A0A1H5XND3"/>
<dbReference type="PROSITE" id="PS51257">
    <property type="entry name" value="PROKAR_LIPOPROTEIN"/>
    <property type="match status" value="1"/>
</dbReference>
<organism evidence="1 2">
    <name type="scientific">Nitrosomonas ureae</name>
    <dbReference type="NCBI Taxonomy" id="44577"/>
    <lineage>
        <taxon>Bacteria</taxon>
        <taxon>Pseudomonadati</taxon>
        <taxon>Pseudomonadota</taxon>
        <taxon>Betaproteobacteria</taxon>
        <taxon>Nitrosomonadales</taxon>
        <taxon>Nitrosomonadaceae</taxon>
        <taxon>Nitrosomonas</taxon>
    </lineage>
</organism>
<accession>A0A1H5XND3</accession>
<proteinExistence type="predicted"/>
<dbReference type="EMBL" id="FNUX01000029">
    <property type="protein sequence ID" value="SEG13025.1"/>
    <property type="molecule type" value="Genomic_DNA"/>
</dbReference>
<evidence type="ECO:0000313" key="2">
    <source>
        <dbReference type="Proteomes" id="UP000236753"/>
    </source>
</evidence>
<reference evidence="1 2" key="1">
    <citation type="submission" date="2016-10" db="EMBL/GenBank/DDBJ databases">
        <authorList>
            <person name="de Groot N.N."/>
        </authorList>
    </citation>
    <scope>NUCLEOTIDE SEQUENCE [LARGE SCALE GENOMIC DNA]</scope>
    <source>
        <strain evidence="1 2">Nm13</strain>
    </source>
</reference>
<protein>
    <recommendedName>
        <fullName evidence="3">Lipoprotein</fullName>
    </recommendedName>
</protein>
<sequence length="231" mass="25329">MLSYKKISMIFLFFLTLVLTGCATHKISTPQKDLPIELANELENISGVNFGFVVLTDSTNGRKIFLKHPDADVYPVTGPEAASEIRNIASVSITAATDVEVQGVKFSSCNYISINGQIELICQKNESVEPRSISDLVVDESILPSELASKLEKISEISNIGFLVLVDIVTGQAKLLKRDNYADLSASFPQSISGIVSGSAWNVTTYKKNPCCYWTIIDGDMVYVCKRLMNC</sequence>
<dbReference type="RefSeq" id="WP_103967401.1">
    <property type="nucleotide sequence ID" value="NZ_FNUX01000029.1"/>
</dbReference>